<dbReference type="AlphaFoldDB" id="A0ABD0M8B0"/>
<sequence length="179" mass="19848">MLNIPFCPPGTCWSAADAGTDKPGTGSSAKVCPCLPRYHADRQQRTRCPHAALTTPCRLSLNRSTRSRWPLNLLKSVCPDQHMITVNSRSRFHTPVRPEGKLFRWTHQETVQLASHKGPFTVSGTVEETTSFLFSCCYYCLGGGVAGTLHNFHSKALVRPQHKALQTRGIRVDLVAFNS</sequence>
<gene>
    <name evidence="1" type="ORF">BaRGS_00001418</name>
</gene>
<comment type="caution">
    <text evidence="1">The sequence shown here is derived from an EMBL/GenBank/DDBJ whole genome shotgun (WGS) entry which is preliminary data.</text>
</comment>
<evidence type="ECO:0000313" key="1">
    <source>
        <dbReference type="EMBL" id="KAK7507483.1"/>
    </source>
</evidence>
<keyword evidence="2" id="KW-1185">Reference proteome</keyword>
<name>A0ABD0M8B0_9CAEN</name>
<organism evidence="1 2">
    <name type="scientific">Batillaria attramentaria</name>
    <dbReference type="NCBI Taxonomy" id="370345"/>
    <lineage>
        <taxon>Eukaryota</taxon>
        <taxon>Metazoa</taxon>
        <taxon>Spiralia</taxon>
        <taxon>Lophotrochozoa</taxon>
        <taxon>Mollusca</taxon>
        <taxon>Gastropoda</taxon>
        <taxon>Caenogastropoda</taxon>
        <taxon>Sorbeoconcha</taxon>
        <taxon>Cerithioidea</taxon>
        <taxon>Batillariidae</taxon>
        <taxon>Batillaria</taxon>
    </lineage>
</organism>
<accession>A0ABD0M8B0</accession>
<dbReference type="Proteomes" id="UP001519460">
    <property type="component" value="Unassembled WGS sequence"/>
</dbReference>
<evidence type="ECO:0000313" key="2">
    <source>
        <dbReference type="Proteomes" id="UP001519460"/>
    </source>
</evidence>
<dbReference type="EMBL" id="JACVVK020000004">
    <property type="protein sequence ID" value="KAK7507483.1"/>
    <property type="molecule type" value="Genomic_DNA"/>
</dbReference>
<proteinExistence type="predicted"/>
<protein>
    <submittedName>
        <fullName evidence="1">Uncharacterized protein</fullName>
    </submittedName>
</protein>
<reference evidence="1 2" key="1">
    <citation type="journal article" date="2023" name="Sci. Data">
        <title>Genome assembly of the Korean intertidal mud-creeper Batillaria attramentaria.</title>
        <authorList>
            <person name="Patra A.K."/>
            <person name="Ho P.T."/>
            <person name="Jun S."/>
            <person name="Lee S.J."/>
            <person name="Kim Y."/>
            <person name="Won Y.J."/>
        </authorList>
    </citation>
    <scope>NUCLEOTIDE SEQUENCE [LARGE SCALE GENOMIC DNA]</scope>
    <source>
        <strain evidence="1">Wonlab-2016</strain>
    </source>
</reference>